<keyword evidence="9" id="KW-0378">Hydrolase</keyword>
<evidence type="ECO:0000256" key="7">
    <source>
        <dbReference type="ARBA" id="ARBA00022525"/>
    </source>
</evidence>
<evidence type="ECO:0000256" key="5">
    <source>
        <dbReference type="ARBA" id="ARBA00013278"/>
    </source>
</evidence>
<keyword evidence="17" id="KW-0472">Membrane</keyword>
<dbReference type="PROSITE" id="PS00118">
    <property type="entry name" value="PA2_HIS"/>
    <property type="match status" value="1"/>
</dbReference>
<dbReference type="OrthoDB" id="6428435at2759"/>
<dbReference type="PANTHER" id="PTHR12253">
    <property type="entry name" value="RH14732P"/>
    <property type="match status" value="1"/>
</dbReference>
<evidence type="ECO:0000313" key="19">
    <source>
        <dbReference type="EMBL" id="GFR30777.1"/>
    </source>
</evidence>
<keyword evidence="17" id="KW-0812">Transmembrane</keyword>
<evidence type="ECO:0000256" key="4">
    <source>
        <dbReference type="ARBA" id="ARBA00009659"/>
    </source>
</evidence>
<dbReference type="GO" id="GO:0016042">
    <property type="term" value="P:lipid catabolic process"/>
    <property type="evidence" value="ECO:0007669"/>
    <property type="project" value="UniProtKB-KW"/>
</dbReference>
<evidence type="ECO:0000259" key="18">
    <source>
        <dbReference type="Pfam" id="PF05826"/>
    </source>
</evidence>
<comment type="cofactor">
    <cofactor evidence="2">
        <name>Ca(2+)</name>
        <dbReference type="ChEBI" id="CHEBI:29108"/>
    </cofactor>
</comment>
<evidence type="ECO:0000256" key="14">
    <source>
        <dbReference type="ARBA" id="ARBA00023157"/>
    </source>
</evidence>
<dbReference type="Pfam" id="PF05826">
    <property type="entry name" value="Phospholip_A2_2"/>
    <property type="match status" value="1"/>
</dbReference>
<protein>
    <recommendedName>
        <fullName evidence="6">Phospholipase A2</fullName>
        <ecNumber evidence="5">3.1.1.4</ecNumber>
    </recommendedName>
    <alternativeName>
        <fullName evidence="15">Phosphatidylcholine 2-acylhydrolase</fullName>
    </alternativeName>
</protein>
<feature type="compositionally biased region" description="Low complexity" evidence="16">
    <location>
        <begin position="219"/>
        <end position="229"/>
    </location>
</feature>
<sequence>MRKRSLRWNSHRIISFTIGIKTNKKELTDTVGGAENNINKTGVIDFARTNPQSIRNQQQPTSNFSFQKKKIGECLQRERLQSLHHYYWVLVRKSTNDSENMGFLVTLLVFAACCYVPTLGSFSMEKVFVLQDPDSQDNRTLVVVTWIDEEGSKCQLFNDKRLSEEVMKNSKESLVRTPSKEELKEILDECSMFSLRRRKRDVDEYEDDSSEDDEEYSGPKKTTTPKPTTESSNGWNVIFPGTKWCGAGDIAKHDEDLGFHQDTDRCCRAHDKCDDLIEGGGTKYNLTNKSPFTALSCKCDDDFYNCLSRINSITSNTIGNTYFNVLKRPCYELDYPKTKKCKKYKTFLKLKCMEFEVDKKKPKVFQWKPAKRYKKLPFPGPLTVTLPF</sequence>
<dbReference type="InterPro" id="IPR033113">
    <property type="entry name" value="PLA2_histidine"/>
</dbReference>
<dbReference type="Proteomes" id="UP000887116">
    <property type="component" value="Unassembled WGS sequence"/>
</dbReference>
<evidence type="ECO:0000256" key="3">
    <source>
        <dbReference type="ARBA" id="ARBA00004613"/>
    </source>
</evidence>
<dbReference type="InterPro" id="IPR036444">
    <property type="entry name" value="PLipase_A2_dom_sf"/>
</dbReference>
<comment type="similarity">
    <text evidence="4">Belongs to the phospholipase A2 family. Group III subfamily.</text>
</comment>
<keyword evidence="12" id="KW-0443">Lipid metabolism</keyword>
<dbReference type="GO" id="GO:0004623">
    <property type="term" value="F:phospholipase A2 activity"/>
    <property type="evidence" value="ECO:0007669"/>
    <property type="project" value="UniProtKB-EC"/>
</dbReference>
<comment type="subcellular location">
    <subcellularLocation>
        <location evidence="3">Secreted</location>
    </subcellularLocation>
</comment>
<dbReference type="EC" id="3.1.1.4" evidence="5"/>
<dbReference type="EMBL" id="BMAO01009424">
    <property type="protein sequence ID" value="GFR30777.1"/>
    <property type="molecule type" value="Genomic_DNA"/>
</dbReference>
<keyword evidence="17" id="KW-1133">Transmembrane helix</keyword>
<evidence type="ECO:0000256" key="2">
    <source>
        <dbReference type="ARBA" id="ARBA00001913"/>
    </source>
</evidence>
<evidence type="ECO:0000256" key="17">
    <source>
        <dbReference type="SAM" id="Phobius"/>
    </source>
</evidence>
<keyword evidence="11" id="KW-0442">Lipid degradation</keyword>
<keyword evidence="8" id="KW-0479">Metal-binding</keyword>
<evidence type="ECO:0000256" key="11">
    <source>
        <dbReference type="ARBA" id="ARBA00022963"/>
    </source>
</evidence>
<proteinExistence type="inferred from homology"/>
<evidence type="ECO:0000256" key="12">
    <source>
        <dbReference type="ARBA" id="ARBA00023098"/>
    </source>
</evidence>
<keyword evidence="10" id="KW-0106">Calcium</keyword>
<accession>A0A8X6M3L6</accession>
<dbReference type="GO" id="GO:0005576">
    <property type="term" value="C:extracellular region"/>
    <property type="evidence" value="ECO:0007669"/>
    <property type="project" value="UniProtKB-SubCell"/>
</dbReference>
<evidence type="ECO:0000256" key="1">
    <source>
        <dbReference type="ARBA" id="ARBA00001604"/>
    </source>
</evidence>
<dbReference type="GO" id="GO:0046872">
    <property type="term" value="F:metal ion binding"/>
    <property type="evidence" value="ECO:0007669"/>
    <property type="project" value="UniProtKB-KW"/>
</dbReference>
<evidence type="ECO:0000256" key="8">
    <source>
        <dbReference type="ARBA" id="ARBA00022723"/>
    </source>
</evidence>
<keyword evidence="7" id="KW-0964">Secreted</keyword>
<evidence type="ECO:0000256" key="13">
    <source>
        <dbReference type="ARBA" id="ARBA00023145"/>
    </source>
</evidence>
<evidence type="ECO:0000256" key="9">
    <source>
        <dbReference type="ARBA" id="ARBA00022801"/>
    </source>
</evidence>
<keyword evidence="20" id="KW-1185">Reference proteome</keyword>
<dbReference type="GO" id="GO:0006644">
    <property type="term" value="P:phospholipid metabolic process"/>
    <property type="evidence" value="ECO:0007669"/>
    <property type="project" value="InterPro"/>
</dbReference>
<reference evidence="19" key="1">
    <citation type="submission" date="2020-07" db="EMBL/GenBank/DDBJ databases">
        <title>Multicomponent nature underlies the extraordinary mechanical properties of spider dragline silk.</title>
        <authorList>
            <person name="Kono N."/>
            <person name="Nakamura H."/>
            <person name="Mori M."/>
            <person name="Yoshida Y."/>
            <person name="Ohtoshi R."/>
            <person name="Malay A.D."/>
            <person name="Moran D.A.P."/>
            <person name="Tomita M."/>
            <person name="Numata K."/>
            <person name="Arakawa K."/>
        </authorList>
    </citation>
    <scope>NUCLEOTIDE SEQUENCE</scope>
</reference>
<evidence type="ECO:0000256" key="15">
    <source>
        <dbReference type="ARBA" id="ARBA00029903"/>
    </source>
</evidence>
<feature type="transmembrane region" description="Helical" evidence="17">
    <location>
        <begin position="102"/>
        <end position="122"/>
    </location>
</feature>
<comment type="caution">
    <text evidence="19">The sequence shown here is derived from an EMBL/GenBank/DDBJ whole genome shotgun (WGS) entry which is preliminary data.</text>
</comment>
<dbReference type="GO" id="GO:0050482">
    <property type="term" value="P:arachidonate secretion"/>
    <property type="evidence" value="ECO:0007669"/>
    <property type="project" value="InterPro"/>
</dbReference>
<dbReference type="AlphaFoldDB" id="A0A8X6M3L6"/>
<dbReference type="Gene3D" id="1.20.90.10">
    <property type="entry name" value="Phospholipase A2 domain"/>
    <property type="match status" value="1"/>
</dbReference>
<dbReference type="FunFam" id="1.20.90.10:FF:000002">
    <property type="entry name" value="Phospholipase A2 group III"/>
    <property type="match status" value="1"/>
</dbReference>
<dbReference type="SUPFAM" id="SSF48619">
    <property type="entry name" value="Phospholipase A2, PLA2"/>
    <property type="match status" value="1"/>
</dbReference>
<gene>
    <name evidence="19" type="ORF">TNCT_696521</name>
</gene>
<dbReference type="InterPro" id="IPR016090">
    <property type="entry name" value="PLA2-like_dom"/>
</dbReference>
<evidence type="ECO:0000313" key="20">
    <source>
        <dbReference type="Proteomes" id="UP000887116"/>
    </source>
</evidence>
<evidence type="ECO:0000256" key="10">
    <source>
        <dbReference type="ARBA" id="ARBA00022837"/>
    </source>
</evidence>
<organism evidence="19 20">
    <name type="scientific">Trichonephila clavata</name>
    <name type="common">Joro spider</name>
    <name type="synonym">Nephila clavata</name>
    <dbReference type="NCBI Taxonomy" id="2740835"/>
    <lineage>
        <taxon>Eukaryota</taxon>
        <taxon>Metazoa</taxon>
        <taxon>Ecdysozoa</taxon>
        <taxon>Arthropoda</taxon>
        <taxon>Chelicerata</taxon>
        <taxon>Arachnida</taxon>
        <taxon>Araneae</taxon>
        <taxon>Araneomorphae</taxon>
        <taxon>Entelegynae</taxon>
        <taxon>Araneoidea</taxon>
        <taxon>Nephilidae</taxon>
        <taxon>Trichonephila</taxon>
    </lineage>
</organism>
<name>A0A8X6M3L6_TRICU</name>
<dbReference type="CDD" id="cd04704">
    <property type="entry name" value="PLA2_bee_venom_like"/>
    <property type="match status" value="1"/>
</dbReference>
<comment type="catalytic activity">
    <reaction evidence="1">
        <text>a 1,2-diacyl-sn-glycero-3-phosphocholine + H2O = a 1-acyl-sn-glycero-3-phosphocholine + a fatty acid + H(+)</text>
        <dbReference type="Rhea" id="RHEA:15801"/>
        <dbReference type="ChEBI" id="CHEBI:15377"/>
        <dbReference type="ChEBI" id="CHEBI:15378"/>
        <dbReference type="ChEBI" id="CHEBI:28868"/>
        <dbReference type="ChEBI" id="CHEBI:57643"/>
        <dbReference type="ChEBI" id="CHEBI:58168"/>
        <dbReference type="EC" id="3.1.1.4"/>
    </reaction>
</comment>
<keyword evidence="13" id="KW-0865">Zymogen</keyword>
<feature type="domain" description="Phospholipase A2-like central" evidence="18">
    <location>
        <begin position="238"/>
        <end position="332"/>
    </location>
</feature>
<evidence type="ECO:0000256" key="6">
    <source>
        <dbReference type="ARBA" id="ARBA00021721"/>
    </source>
</evidence>
<feature type="region of interest" description="Disordered" evidence="16">
    <location>
        <begin position="202"/>
        <end position="235"/>
    </location>
</feature>
<keyword evidence="14" id="KW-1015">Disulfide bond</keyword>
<feature type="compositionally biased region" description="Acidic residues" evidence="16">
    <location>
        <begin position="203"/>
        <end position="216"/>
    </location>
</feature>
<evidence type="ECO:0000256" key="16">
    <source>
        <dbReference type="SAM" id="MobiDB-lite"/>
    </source>
</evidence>